<dbReference type="InterPro" id="IPR011008">
    <property type="entry name" value="Dimeric_a/b-barrel"/>
</dbReference>
<dbReference type="Gene3D" id="3.30.70.100">
    <property type="match status" value="1"/>
</dbReference>
<keyword evidence="1" id="KW-0812">Transmembrane</keyword>
<proteinExistence type="predicted"/>
<dbReference type="InterPro" id="IPR038762">
    <property type="entry name" value="ABM_predict"/>
</dbReference>
<name>A0A1E7Q7Z2_9GAMM</name>
<keyword evidence="3" id="KW-1185">Reference proteome</keyword>
<evidence type="ECO:0000313" key="3">
    <source>
        <dbReference type="Proteomes" id="UP000242258"/>
    </source>
</evidence>
<comment type="caution">
    <text evidence="2">The sequence shown here is derived from an EMBL/GenBank/DDBJ whole genome shotgun (WGS) entry which is preliminary data.</text>
</comment>
<dbReference type="RefSeq" id="WP_070049747.1">
    <property type="nucleotide sequence ID" value="NZ_CBCSDO010000008.1"/>
</dbReference>
<dbReference type="SUPFAM" id="SSF54909">
    <property type="entry name" value="Dimeric alpha+beta barrel"/>
    <property type="match status" value="1"/>
</dbReference>
<feature type="transmembrane region" description="Helical" evidence="1">
    <location>
        <begin position="145"/>
        <end position="164"/>
    </location>
</feature>
<dbReference type="EMBL" id="MKEK01000001">
    <property type="protein sequence ID" value="OEY70193.1"/>
    <property type="molecule type" value="Genomic_DNA"/>
</dbReference>
<dbReference type="AlphaFoldDB" id="A0A1E7Q7Z2"/>
<keyword evidence="1" id="KW-1133">Transmembrane helix</keyword>
<dbReference type="Proteomes" id="UP000242258">
    <property type="component" value="Unassembled WGS sequence"/>
</dbReference>
<dbReference type="PANTHER" id="PTHR40057">
    <property type="entry name" value="SLR1162 PROTEIN"/>
    <property type="match status" value="1"/>
</dbReference>
<accession>A0A1E7Q7Z2</accession>
<reference evidence="3" key="1">
    <citation type="submission" date="2016-09" db="EMBL/GenBank/DDBJ databases">
        <authorList>
            <person name="Wan X."/>
            <person name="Hou S."/>
        </authorList>
    </citation>
    <scope>NUCLEOTIDE SEQUENCE [LARGE SCALE GENOMIC DNA]</scope>
    <source>
        <strain evidence="3">KH87</strain>
    </source>
</reference>
<sequence length="177" mass="20527">MNVQESVTAVVTRRIVPGRQSDYKDWVHQVDNIASQFPGYQATTFKEHGQYGECHVVFRFDTIEHLRAWEHSEERQQWIAKLEGIVEGEERIHRLTGLEFLFANQLHPKAHKMILVLTVVIFIMQLLLTPLVILLFNTLPAAPDWAALLFRVIFQVILLTYVVMPPVTRCLAPWLAR</sequence>
<keyword evidence="1" id="KW-0472">Membrane</keyword>
<organism evidence="2 3">
    <name type="scientific">Rheinheimera salexigens</name>
    <dbReference type="NCBI Taxonomy" id="1628148"/>
    <lineage>
        <taxon>Bacteria</taxon>
        <taxon>Pseudomonadati</taxon>
        <taxon>Pseudomonadota</taxon>
        <taxon>Gammaproteobacteria</taxon>
        <taxon>Chromatiales</taxon>
        <taxon>Chromatiaceae</taxon>
        <taxon>Rheinheimera</taxon>
    </lineage>
</organism>
<gene>
    <name evidence="2" type="ORF">BI198_11925</name>
</gene>
<evidence type="ECO:0000313" key="2">
    <source>
        <dbReference type="EMBL" id="OEY70193.1"/>
    </source>
</evidence>
<evidence type="ECO:0008006" key="4">
    <source>
        <dbReference type="Google" id="ProtNLM"/>
    </source>
</evidence>
<feature type="transmembrane region" description="Helical" evidence="1">
    <location>
        <begin position="114"/>
        <end position="139"/>
    </location>
</feature>
<evidence type="ECO:0000256" key="1">
    <source>
        <dbReference type="SAM" id="Phobius"/>
    </source>
</evidence>
<protein>
    <recommendedName>
        <fullName evidence="4">Antibiotic biosynthesis monooxygenase</fullName>
    </recommendedName>
</protein>
<dbReference type="OrthoDB" id="6986893at2"/>
<dbReference type="PANTHER" id="PTHR40057:SF1">
    <property type="entry name" value="SLR1162 PROTEIN"/>
    <property type="match status" value="1"/>
</dbReference>